<feature type="region of interest" description="Disordered" evidence="9">
    <location>
        <begin position="273"/>
        <end position="328"/>
    </location>
</feature>
<dbReference type="Pfam" id="PF00672">
    <property type="entry name" value="HAMP"/>
    <property type="match status" value="1"/>
</dbReference>
<dbReference type="SMART" id="SM00283">
    <property type="entry name" value="MA"/>
    <property type="match status" value="1"/>
</dbReference>
<keyword evidence="6 10" id="KW-0472">Membrane</keyword>
<dbReference type="RefSeq" id="WP_136908992.1">
    <property type="nucleotide sequence ID" value="NZ_SWJZ01000097.1"/>
</dbReference>
<name>A0A4U1JLS3_RHOCA</name>
<dbReference type="OrthoDB" id="8482111at2"/>
<proteinExistence type="inferred from homology"/>
<dbReference type="SMART" id="SM00304">
    <property type="entry name" value="HAMP"/>
    <property type="match status" value="2"/>
</dbReference>
<comment type="subcellular location">
    <subcellularLocation>
        <location evidence="1">Cell membrane</location>
        <topology evidence="1">Multi-pass membrane protein</topology>
    </subcellularLocation>
</comment>
<dbReference type="GO" id="GO:0005886">
    <property type="term" value="C:plasma membrane"/>
    <property type="evidence" value="ECO:0007669"/>
    <property type="project" value="UniProtKB-SubCell"/>
</dbReference>
<evidence type="ECO:0000259" key="12">
    <source>
        <dbReference type="PROSITE" id="PS50885"/>
    </source>
</evidence>
<dbReference type="FunFam" id="1.10.287.950:FF:000001">
    <property type="entry name" value="Methyl-accepting chemotaxis sensory transducer"/>
    <property type="match status" value="1"/>
</dbReference>
<evidence type="ECO:0000313" key="14">
    <source>
        <dbReference type="Proteomes" id="UP000310597"/>
    </source>
</evidence>
<gene>
    <name evidence="13" type="ORF">FBT96_17670</name>
</gene>
<evidence type="ECO:0000259" key="11">
    <source>
        <dbReference type="PROSITE" id="PS50111"/>
    </source>
</evidence>
<dbReference type="Gene3D" id="3.30.450.20">
    <property type="entry name" value="PAS domain"/>
    <property type="match status" value="1"/>
</dbReference>
<dbReference type="InterPro" id="IPR003660">
    <property type="entry name" value="HAMP_dom"/>
</dbReference>
<dbReference type="PANTHER" id="PTHR43531:SF11">
    <property type="entry name" value="METHYL-ACCEPTING CHEMOTAXIS PROTEIN 3"/>
    <property type="match status" value="1"/>
</dbReference>
<dbReference type="Gene3D" id="1.10.8.500">
    <property type="entry name" value="HAMP domain in histidine kinase"/>
    <property type="match status" value="1"/>
</dbReference>
<evidence type="ECO:0000256" key="7">
    <source>
        <dbReference type="ARBA" id="ARBA00029447"/>
    </source>
</evidence>
<dbReference type="InterPro" id="IPR004090">
    <property type="entry name" value="Chemotax_Me-accpt_rcpt"/>
</dbReference>
<keyword evidence="3" id="KW-0145">Chemotaxis</keyword>
<keyword evidence="4 10" id="KW-0812">Transmembrane</keyword>
<dbReference type="InterPro" id="IPR004089">
    <property type="entry name" value="MCPsignal_dom"/>
</dbReference>
<feature type="domain" description="Methyl-accepting transducer" evidence="11">
    <location>
        <begin position="387"/>
        <end position="616"/>
    </location>
</feature>
<evidence type="ECO:0000256" key="1">
    <source>
        <dbReference type="ARBA" id="ARBA00004651"/>
    </source>
</evidence>
<dbReference type="Proteomes" id="UP000310597">
    <property type="component" value="Unassembled WGS sequence"/>
</dbReference>
<dbReference type="Pfam" id="PF00015">
    <property type="entry name" value="MCPsignal"/>
    <property type="match status" value="1"/>
</dbReference>
<keyword evidence="8" id="KW-0807">Transducer</keyword>
<evidence type="ECO:0000313" key="13">
    <source>
        <dbReference type="EMBL" id="TKD14590.1"/>
    </source>
</evidence>
<dbReference type="CDD" id="cd11386">
    <property type="entry name" value="MCP_signal"/>
    <property type="match status" value="1"/>
</dbReference>
<dbReference type="SUPFAM" id="SSF58104">
    <property type="entry name" value="Methyl-accepting chemotaxis protein (MCP) signaling domain"/>
    <property type="match status" value="1"/>
</dbReference>
<dbReference type="GO" id="GO:0007165">
    <property type="term" value="P:signal transduction"/>
    <property type="evidence" value="ECO:0007669"/>
    <property type="project" value="UniProtKB-KW"/>
</dbReference>
<dbReference type="GO" id="GO:0006935">
    <property type="term" value="P:chemotaxis"/>
    <property type="evidence" value="ECO:0007669"/>
    <property type="project" value="UniProtKB-KW"/>
</dbReference>
<keyword evidence="2" id="KW-1003">Cell membrane</keyword>
<dbReference type="Gene3D" id="1.10.287.950">
    <property type="entry name" value="Methyl-accepting chemotaxis protein"/>
    <property type="match status" value="1"/>
</dbReference>
<dbReference type="AlphaFoldDB" id="A0A4U1JLS3"/>
<evidence type="ECO:0000256" key="10">
    <source>
        <dbReference type="SAM" id="Phobius"/>
    </source>
</evidence>
<evidence type="ECO:0000256" key="3">
    <source>
        <dbReference type="ARBA" id="ARBA00022500"/>
    </source>
</evidence>
<reference evidence="13 14" key="1">
    <citation type="submission" date="2019-04" db="EMBL/GenBank/DDBJ databases">
        <title>Draft Whole-Genome sequence of the purple photosynthetic bacterium Rhodobacter capsulatus SP108 with an indigenous class A beta-lactamase.</title>
        <authorList>
            <person name="Robertson S."/>
            <person name="Meyer T.E."/>
            <person name="Kyndt J.A."/>
        </authorList>
    </citation>
    <scope>NUCLEOTIDE SEQUENCE [LARGE SCALE GENOMIC DNA]</scope>
    <source>
        <strain evidence="13 14">SP108</strain>
    </source>
</reference>
<dbReference type="InterPro" id="IPR033480">
    <property type="entry name" value="sCache_2"/>
</dbReference>
<keyword evidence="5 10" id="KW-1133">Transmembrane helix</keyword>
<dbReference type="SMART" id="SM01049">
    <property type="entry name" value="Cache_2"/>
    <property type="match status" value="1"/>
</dbReference>
<accession>A0A4U1JLS3</accession>
<dbReference type="EMBL" id="SWJZ01000097">
    <property type="protein sequence ID" value="TKD14590.1"/>
    <property type="molecule type" value="Genomic_DNA"/>
</dbReference>
<dbReference type="InterPro" id="IPR051310">
    <property type="entry name" value="MCP_chemotaxis"/>
</dbReference>
<comment type="caution">
    <text evidence="13">The sequence shown here is derived from an EMBL/GenBank/DDBJ whole genome shotgun (WGS) entry which is preliminary data.</text>
</comment>
<feature type="domain" description="HAMP" evidence="12">
    <location>
        <begin position="330"/>
        <end position="382"/>
    </location>
</feature>
<dbReference type="GO" id="GO:0004888">
    <property type="term" value="F:transmembrane signaling receptor activity"/>
    <property type="evidence" value="ECO:0007669"/>
    <property type="project" value="InterPro"/>
</dbReference>
<dbReference type="Pfam" id="PF17200">
    <property type="entry name" value="sCache_2"/>
    <property type="match status" value="1"/>
</dbReference>
<evidence type="ECO:0000256" key="8">
    <source>
        <dbReference type="PROSITE-ProRule" id="PRU00284"/>
    </source>
</evidence>
<protein>
    <submittedName>
        <fullName evidence="13">HAMP domain-containing protein</fullName>
    </submittedName>
</protein>
<sequence>MKNKFFGISARIYAIVALAALSLIILSETLVRFAVSNAYEMREQHLSDVTDTAIGILIDLEAQVQAGTLSPDQARAEGARRLTALRFDKSGYFYVLDHEAVMLVHPTMPDWIGKSQIGFTDPYGKKIFVEMIKIAETAGSGEVHYHFKKPNSNDTPEEKIGFVRDFAPWGWIVGTGSYVTDITAALAHLRNASLIAMAVALVALGGAATALARTVTGPFGAVNDRMRQMTGGDTESPVPCTTARGEVGEMAQALEVFRASLAEKAELERQRRAQETEIAKAEAQARDREEALRRREQEAEAELQRAEAARQSEREAERQRTEAEREAQMREQMNIVSALAQGLQALSAGDLTARITETFPPAYEGLRNDFNGAIDKVAGLIASIVQTTEVVETEAGQLGSASMELGRRTETQAASLEETAAAMNEMAASVAQSVEGARSAAQAVNRTRATTATGREVVRQTQRAMDDIAQSSDKISRITHVIDDIAFQTNLLALNAGVEAARAGETGRGFAVVASEVRALAQRSSEAAREIAALIDTSSRQVAAGVDLAARSDTALGEIETLVTELDGLLDGIASAAAEQSSGISEVTAAVNQLDQVTQHNAAMFEENSAATQGLLHEARTLKEFSAVFRIAGRSGGSVWDQRMAG</sequence>
<evidence type="ECO:0000256" key="5">
    <source>
        <dbReference type="ARBA" id="ARBA00022989"/>
    </source>
</evidence>
<evidence type="ECO:0000256" key="9">
    <source>
        <dbReference type="SAM" id="MobiDB-lite"/>
    </source>
</evidence>
<dbReference type="SUPFAM" id="SSF158472">
    <property type="entry name" value="HAMP domain-like"/>
    <property type="match status" value="1"/>
</dbReference>
<evidence type="ECO:0000256" key="4">
    <source>
        <dbReference type="ARBA" id="ARBA00022692"/>
    </source>
</evidence>
<dbReference type="PANTHER" id="PTHR43531">
    <property type="entry name" value="PROTEIN ICFG"/>
    <property type="match status" value="1"/>
</dbReference>
<comment type="similarity">
    <text evidence="7">Belongs to the methyl-accepting chemotaxis (MCP) protein family.</text>
</comment>
<evidence type="ECO:0000256" key="6">
    <source>
        <dbReference type="ARBA" id="ARBA00023136"/>
    </source>
</evidence>
<organism evidence="13 14">
    <name type="scientific">Rhodobacter capsulatus</name>
    <name type="common">Rhodopseudomonas capsulata</name>
    <dbReference type="NCBI Taxonomy" id="1061"/>
    <lineage>
        <taxon>Bacteria</taxon>
        <taxon>Pseudomonadati</taxon>
        <taxon>Pseudomonadota</taxon>
        <taxon>Alphaproteobacteria</taxon>
        <taxon>Rhodobacterales</taxon>
        <taxon>Rhodobacter group</taxon>
        <taxon>Rhodobacter</taxon>
    </lineage>
</organism>
<feature type="transmembrane region" description="Helical" evidence="10">
    <location>
        <begin position="12"/>
        <end position="35"/>
    </location>
</feature>
<dbReference type="PRINTS" id="PR00260">
    <property type="entry name" value="CHEMTRNSDUCR"/>
</dbReference>
<dbReference type="PROSITE" id="PS50885">
    <property type="entry name" value="HAMP"/>
    <property type="match status" value="2"/>
</dbReference>
<feature type="domain" description="HAMP" evidence="12">
    <location>
        <begin position="213"/>
        <end position="266"/>
    </location>
</feature>
<evidence type="ECO:0000256" key="2">
    <source>
        <dbReference type="ARBA" id="ARBA00022475"/>
    </source>
</evidence>
<dbReference type="PROSITE" id="PS50111">
    <property type="entry name" value="CHEMOTAXIS_TRANSDUC_2"/>
    <property type="match status" value="1"/>
</dbReference>